<dbReference type="KEGG" id="sfz:SFLOR_v1c05390"/>
<evidence type="ECO:0008006" key="3">
    <source>
        <dbReference type="Google" id="ProtNLM"/>
    </source>
</evidence>
<dbReference type="AlphaFoldDB" id="A0A2K8SDR2"/>
<proteinExistence type="predicted"/>
<protein>
    <recommendedName>
        <fullName evidence="3">Lipoprotein</fullName>
    </recommendedName>
</protein>
<reference evidence="1 2" key="1">
    <citation type="submission" date="2017-12" db="EMBL/GenBank/DDBJ databases">
        <title>Complete genome sequence of Spiroplasma floricola 23-6 (ATCC 29989).</title>
        <authorList>
            <person name="Tsai Y.-M."/>
            <person name="Wu P.-S."/>
            <person name="Lo W.-S."/>
            <person name="Kuo C.-H."/>
        </authorList>
    </citation>
    <scope>NUCLEOTIDE SEQUENCE [LARGE SCALE GENOMIC DNA]</scope>
    <source>
        <strain evidence="1 2">23-6</strain>
    </source>
</reference>
<dbReference type="InterPro" id="IPR054816">
    <property type="entry name" value="Lipoprotein_mollicutes-type_CS"/>
</dbReference>
<gene>
    <name evidence="1" type="ORF">SFLOR_v1c05390</name>
</gene>
<dbReference type="OrthoDB" id="387107at2"/>
<name>A0A2K8SDR2_9MOLU</name>
<evidence type="ECO:0000313" key="2">
    <source>
        <dbReference type="Proteomes" id="UP000231823"/>
    </source>
</evidence>
<dbReference type="EMBL" id="CP025057">
    <property type="protein sequence ID" value="AUB31591.1"/>
    <property type="molecule type" value="Genomic_DNA"/>
</dbReference>
<dbReference type="RefSeq" id="WP_100916576.1">
    <property type="nucleotide sequence ID" value="NZ_CP025057.1"/>
</dbReference>
<evidence type="ECO:0000313" key="1">
    <source>
        <dbReference type="EMBL" id="AUB31591.1"/>
    </source>
</evidence>
<keyword evidence="2" id="KW-1185">Reference proteome</keyword>
<organism evidence="1 2">
    <name type="scientific">Spiroplasma floricola 23-6</name>
    <dbReference type="NCBI Taxonomy" id="1336749"/>
    <lineage>
        <taxon>Bacteria</taxon>
        <taxon>Bacillati</taxon>
        <taxon>Mycoplasmatota</taxon>
        <taxon>Mollicutes</taxon>
        <taxon>Entomoplasmatales</taxon>
        <taxon>Spiroplasmataceae</taxon>
        <taxon>Spiroplasma</taxon>
    </lineage>
</organism>
<dbReference type="Proteomes" id="UP000231823">
    <property type="component" value="Chromosome"/>
</dbReference>
<dbReference type="NCBIfam" id="NF038029">
    <property type="entry name" value="LP_plasma"/>
    <property type="match status" value="1"/>
</dbReference>
<sequence length="623" mass="72243">MKKLLSVLATIGFVSSSTVSVVACGTKEKSKDTSKPEEPKKEDLNDIIRDFQSEVTKIYNNHMKSEVIGNLIGLQETEKNYLFIKKDNIIAFSNKEKDITAENKKQIENDENLILRSKLLAEKLNELKKVNRYKVILDDVDSIFDGIEVIYNDNFKIKSGELSQGVYIGNLINEYKVNIKYKGKNDIEKFEIGDTLKYTSTDDETFKVAGDNLAKNIEKDFLVSNEMKKYSNFEWKNIKNSKNFYEGYGEFSNEIKNYINSNDEYKNSLISFIKQNYFKSFENLNLNFNQSNIYMDSSFRNNLLNVFETKSATSFEDYTKSDQNSEKIFKTIFRNDPNSESTKQVLKELYFTSNNMDKWNKELITLKSNYLKNLKLTDQQINLIEKSNEYISADSIGNIKLKGATITIGSGVNKYIHELPDFNLSVTYNASSKVEEKIDFLSEFTSKVIIKGMHNFYGMDSNFKYPEFNSDQDYLMNIGDKELINFMKEYIKSNPSKSGGLVRLWWSLWNDLDYQKTKEFISNLNIFNMLLTNNLKSVYLINSNLSNNIKDISNSTQETYWNNKIEYVLNENDISFIPAKSGAKDKIPDTITFKLGYLAINFKYEKLFNLSENQEAKAFIKFV</sequence>
<dbReference type="PROSITE" id="PS51257">
    <property type="entry name" value="PROKAR_LIPOPROTEIN"/>
    <property type="match status" value="1"/>
</dbReference>
<accession>A0A2K8SDR2</accession>